<reference evidence="1 2" key="1">
    <citation type="submission" date="2019-05" db="EMBL/GenBank/DDBJ databases">
        <title>Another draft genome of Portunus trituberculatus and its Hox gene families provides insights of decapod evolution.</title>
        <authorList>
            <person name="Jeong J.-H."/>
            <person name="Song I."/>
            <person name="Kim S."/>
            <person name="Choi T."/>
            <person name="Kim D."/>
            <person name="Ryu S."/>
            <person name="Kim W."/>
        </authorList>
    </citation>
    <scope>NUCLEOTIDE SEQUENCE [LARGE SCALE GENOMIC DNA]</scope>
    <source>
        <tissue evidence="1">Muscle</tissue>
    </source>
</reference>
<accession>A0A5B7KHU7</accession>
<comment type="caution">
    <text evidence="1">The sequence shown here is derived from an EMBL/GenBank/DDBJ whole genome shotgun (WGS) entry which is preliminary data.</text>
</comment>
<dbReference type="AlphaFoldDB" id="A0A5B7KHU7"/>
<name>A0A5B7KHU7_PORTR</name>
<evidence type="ECO:0000313" key="2">
    <source>
        <dbReference type="Proteomes" id="UP000324222"/>
    </source>
</evidence>
<organism evidence="1 2">
    <name type="scientific">Portunus trituberculatus</name>
    <name type="common">Swimming crab</name>
    <name type="synonym">Neptunus trituberculatus</name>
    <dbReference type="NCBI Taxonomy" id="210409"/>
    <lineage>
        <taxon>Eukaryota</taxon>
        <taxon>Metazoa</taxon>
        <taxon>Ecdysozoa</taxon>
        <taxon>Arthropoda</taxon>
        <taxon>Crustacea</taxon>
        <taxon>Multicrustacea</taxon>
        <taxon>Malacostraca</taxon>
        <taxon>Eumalacostraca</taxon>
        <taxon>Eucarida</taxon>
        <taxon>Decapoda</taxon>
        <taxon>Pleocyemata</taxon>
        <taxon>Brachyura</taxon>
        <taxon>Eubrachyura</taxon>
        <taxon>Portunoidea</taxon>
        <taxon>Portunidae</taxon>
        <taxon>Portuninae</taxon>
        <taxon>Portunus</taxon>
    </lineage>
</organism>
<sequence>MTHHTPHPNHCHEVSPLTPKGPLLLPMSGARCTACPRSWRVGQPGAIIIKGPVNTLHQTLRKEPLSPYQDSPIW</sequence>
<dbReference type="EMBL" id="VSRR010151005">
    <property type="protein sequence ID" value="MPD06396.1"/>
    <property type="molecule type" value="Genomic_DNA"/>
</dbReference>
<protein>
    <submittedName>
        <fullName evidence="1">Uncharacterized protein</fullName>
    </submittedName>
</protein>
<evidence type="ECO:0000313" key="1">
    <source>
        <dbReference type="EMBL" id="MPD06396.1"/>
    </source>
</evidence>
<gene>
    <name evidence="1" type="ORF">E2C01_102207</name>
</gene>
<proteinExistence type="predicted"/>
<dbReference type="Proteomes" id="UP000324222">
    <property type="component" value="Unassembled WGS sequence"/>
</dbReference>
<keyword evidence="2" id="KW-1185">Reference proteome</keyword>